<feature type="chain" id="PRO_5001647273" evidence="2">
    <location>
        <begin position="20"/>
        <end position="70"/>
    </location>
</feature>
<name>A0A067Q5F7_9AGAM</name>
<feature type="compositionally biased region" description="Basic residues" evidence="1">
    <location>
        <begin position="53"/>
        <end position="70"/>
    </location>
</feature>
<dbReference type="HOGENOM" id="CLU_2764746_0_0_1"/>
<dbReference type="InParanoid" id="A0A067Q5F7"/>
<organism evidence="3 4">
    <name type="scientific">Jaapia argillacea MUCL 33604</name>
    <dbReference type="NCBI Taxonomy" id="933084"/>
    <lineage>
        <taxon>Eukaryota</taxon>
        <taxon>Fungi</taxon>
        <taxon>Dikarya</taxon>
        <taxon>Basidiomycota</taxon>
        <taxon>Agaricomycotina</taxon>
        <taxon>Agaricomycetes</taxon>
        <taxon>Agaricomycetidae</taxon>
        <taxon>Jaapiales</taxon>
        <taxon>Jaapiaceae</taxon>
        <taxon>Jaapia</taxon>
    </lineage>
</organism>
<feature type="non-terminal residue" evidence="3">
    <location>
        <position position="1"/>
    </location>
</feature>
<proteinExistence type="predicted"/>
<feature type="signal peptide" evidence="2">
    <location>
        <begin position="1"/>
        <end position="19"/>
    </location>
</feature>
<keyword evidence="2" id="KW-0732">Signal</keyword>
<dbReference type="EMBL" id="KL197711">
    <property type="protein sequence ID" value="KDQ62288.1"/>
    <property type="molecule type" value="Genomic_DNA"/>
</dbReference>
<evidence type="ECO:0000256" key="2">
    <source>
        <dbReference type="SAM" id="SignalP"/>
    </source>
</evidence>
<accession>A0A067Q5F7</accession>
<reference evidence="4" key="1">
    <citation type="journal article" date="2014" name="Proc. Natl. Acad. Sci. U.S.A.">
        <title>Extensive sampling of basidiomycete genomes demonstrates inadequacy of the white-rot/brown-rot paradigm for wood decay fungi.</title>
        <authorList>
            <person name="Riley R."/>
            <person name="Salamov A.A."/>
            <person name="Brown D.W."/>
            <person name="Nagy L.G."/>
            <person name="Floudas D."/>
            <person name="Held B.W."/>
            <person name="Levasseur A."/>
            <person name="Lombard V."/>
            <person name="Morin E."/>
            <person name="Otillar R."/>
            <person name="Lindquist E.A."/>
            <person name="Sun H."/>
            <person name="LaButti K.M."/>
            <person name="Schmutz J."/>
            <person name="Jabbour D."/>
            <person name="Luo H."/>
            <person name="Baker S.E."/>
            <person name="Pisabarro A.G."/>
            <person name="Walton J.D."/>
            <person name="Blanchette R.A."/>
            <person name="Henrissat B."/>
            <person name="Martin F."/>
            <person name="Cullen D."/>
            <person name="Hibbett D.S."/>
            <person name="Grigoriev I.V."/>
        </authorList>
    </citation>
    <scope>NUCLEOTIDE SEQUENCE [LARGE SCALE GENOMIC DNA]</scope>
    <source>
        <strain evidence="4">MUCL 33604</strain>
    </source>
</reference>
<sequence length="70" mass="7765">YQTARGFRCSLVFLQCLEALTRICPLVPRNGDPASQSPSHGKADDNSGFLPKPPKKRHLRSKNHRAAPLL</sequence>
<dbReference type="Proteomes" id="UP000027265">
    <property type="component" value="Unassembled WGS sequence"/>
</dbReference>
<evidence type="ECO:0000313" key="4">
    <source>
        <dbReference type="Proteomes" id="UP000027265"/>
    </source>
</evidence>
<gene>
    <name evidence="3" type="ORF">JAAARDRAFT_30183</name>
</gene>
<dbReference type="AlphaFoldDB" id="A0A067Q5F7"/>
<evidence type="ECO:0000256" key="1">
    <source>
        <dbReference type="SAM" id="MobiDB-lite"/>
    </source>
</evidence>
<keyword evidence="4" id="KW-1185">Reference proteome</keyword>
<evidence type="ECO:0000313" key="3">
    <source>
        <dbReference type="EMBL" id="KDQ62288.1"/>
    </source>
</evidence>
<protein>
    <submittedName>
        <fullName evidence="3">Uncharacterized protein</fullName>
    </submittedName>
</protein>
<feature type="region of interest" description="Disordered" evidence="1">
    <location>
        <begin position="28"/>
        <end position="70"/>
    </location>
</feature>